<dbReference type="AlphaFoldDB" id="A0A4R2L8D5"/>
<sequence length="99" mass="11558">MRMKEESLKEFVDFIIQERMQKAFSQVKAGKEPDNEDDVERKYEEAVALLPEEKQQAVRAYCDAIFDSGADAEQFFYRLGLRDGIRLHKIVKSIIKEIS</sequence>
<proteinExistence type="predicted"/>
<dbReference type="EMBL" id="SLXA01000014">
    <property type="protein sequence ID" value="TCO82940.1"/>
    <property type="molecule type" value="Genomic_DNA"/>
</dbReference>
<gene>
    <name evidence="1" type="ORF">EV212_11451</name>
</gene>
<keyword evidence="2" id="KW-1185">Reference proteome</keyword>
<dbReference type="RefSeq" id="WP_257591967.1">
    <property type="nucleotide sequence ID" value="NZ_JANKAQ010000015.1"/>
</dbReference>
<comment type="caution">
    <text evidence="1">The sequence shown here is derived from an EMBL/GenBank/DDBJ whole genome shotgun (WGS) entry which is preliminary data.</text>
</comment>
<accession>A0A4R2L8D5</accession>
<evidence type="ECO:0000313" key="1">
    <source>
        <dbReference type="EMBL" id="TCO82940.1"/>
    </source>
</evidence>
<evidence type="ECO:0000313" key="2">
    <source>
        <dbReference type="Proteomes" id="UP000295711"/>
    </source>
</evidence>
<reference evidence="1 2" key="1">
    <citation type="submission" date="2019-03" db="EMBL/GenBank/DDBJ databases">
        <title>Genomic Encyclopedia of Type Strains, Phase IV (KMG-IV): sequencing the most valuable type-strain genomes for metagenomic binning, comparative biology and taxonomic classification.</title>
        <authorList>
            <person name="Goeker M."/>
        </authorList>
    </citation>
    <scope>NUCLEOTIDE SEQUENCE [LARGE SCALE GENOMIC DNA]</scope>
    <source>
        <strain evidence="1 2">DSM 28559</strain>
    </source>
</reference>
<name>A0A4R2L8D5_9FIRM</name>
<protein>
    <submittedName>
        <fullName evidence="1">Uncharacterized protein</fullName>
    </submittedName>
</protein>
<organism evidence="1 2">
    <name type="scientific">Frisingicoccus caecimuris</name>
    <dbReference type="NCBI Taxonomy" id="1796636"/>
    <lineage>
        <taxon>Bacteria</taxon>
        <taxon>Bacillati</taxon>
        <taxon>Bacillota</taxon>
        <taxon>Clostridia</taxon>
        <taxon>Lachnospirales</taxon>
        <taxon>Lachnospiraceae</taxon>
        <taxon>Frisingicoccus</taxon>
    </lineage>
</organism>
<dbReference type="Proteomes" id="UP000295711">
    <property type="component" value="Unassembled WGS sequence"/>
</dbReference>